<dbReference type="Pfam" id="PF13602">
    <property type="entry name" value="ADH_zinc_N_2"/>
    <property type="match status" value="1"/>
</dbReference>
<dbReference type="GO" id="GO:0008270">
    <property type="term" value="F:zinc ion binding"/>
    <property type="evidence" value="ECO:0007669"/>
    <property type="project" value="InterPro"/>
</dbReference>
<dbReference type="Gene3D" id="3.40.50.720">
    <property type="entry name" value="NAD(P)-binding Rossmann-like Domain"/>
    <property type="match status" value="1"/>
</dbReference>
<accession>A0A0M2NPE3</accession>
<dbReference type="Pfam" id="PF08240">
    <property type="entry name" value="ADH_N"/>
    <property type="match status" value="1"/>
</dbReference>
<dbReference type="InterPro" id="IPR011032">
    <property type="entry name" value="GroES-like_sf"/>
</dbReference>
<dbReference type="InterPro" id="IPR036291">
    <property type="entry name" value="NAD(P)-bd_dom_sf"/>
</dbReference>
<dbReference type="InterPro" id="IPR050700">
    <property type="entry name" value="YIM1/Zinc_Alcohol_DH_Fams"/>
</dbReference>
<name>A0A0M2NPE3_9FIRM</name>
<reference evidence="3 4" key="1">
    <citation type="submission" date="2015-04" db="EMBL/GenBank/DDBJ databases">
        <title>Draft genome sequence of bacteremic isolate Catabacter hongkongensis type strain HKU16T.</title>
        <authorList>
            <person name="Lau S.K."/>
            <person name="Teng J.L."/>
            <person name="Huang Y."/>
            <person name="Curreem S.O."/>
            <person name="Tsui S.K."/>
            <person name="Woo P.C."/>
        </authorList>
    </citation>
    <scope>NUCLEOTIDE SEQUENCE [LARGE SCALE GENOMIC DNA]</scope>
    <source>
        <strain evidence="3 4">HKU16</strain>
    </source>
</reference>
<feature type="domain" description="Enoyl reductase (ER)" evidence="2">
    <location>
        <begin position="11"/>
        <end position="311"/>
    </location>
</feature>
<dbReference type="PATRIC" id="fig|270498.16.peg.1769"/>
<dbReference type="InterPro" id="IPR002364">
    <property type="entry name" value="Quin_OxRdtase/zeta-crystal_CS"/>
</dbReference>
<dbReference type="STRING" id="270498.CHK_0180"/>
<dbReference type="InterPro" id="IPR020843">
    <property type="entry name" value="ER"/>
</dbReference>
<comment type="caution">
    <text evidence="3">The sequence shown here is derived from an EMBL/GenBank/DDBJ whole genome shotgun (WGS) entry which is preliminary data.</text>
</comment>
<dbReference type="AlphaFoldDB" id="A0A0M2NPE3"/>
<dbReference type="SMART" id="SM00829">
    <property type="entry name" value="PKS_ER"/>
    <property type="match status" value="1"/>
</dbReference>
<evidence type="ECO:0000313" key="3">
    <source>
        <dbReference type="EMBL" id="KKI52272.1"/>
    </source>
</evidence>
<evidence type="ECO:0000256" key="1">
    <source>
        <dbReference type="ARBA" id="ARBA00023002"/>
    </source>
</evidence>
<dbReference type="EMBL" id="LAYJ01000029">
    <property type="protein sequence ID" value="KKI52272.1"/>
    <property type="molecule type" value="Genomic_DNA"/>
</dbReference>
<protein>
    <submittedName>
        <fullName evidence="3">Bifunctional protein: zinc-containing alcohol dehydrogenase</fullName>
        <ecNumber evidence="3">1.1.1.-</ecNumber>
    </submittedName>
</protein>
<dbReference type="PANTHER" id="PTHR11695">
    <property type="entry name" value="ALCOHOL DEHYDROGENASE RELATED"/>
    <property type="match status" value="1"/>
</dbReference>
<organism evidence="3 4">
    <name type="scientific">Christensenella hongkongensis</name>
    <dbReference type="NCBI Taxonomy" id="270498"/>
    <lineage>
        <taxon>Bacteria</taxon>
        <taxon>Bacillati</taxon>
        <taxon>Bacillota</taxon>
        <taxon>Clostridia</taxon>
        <taxon>Christensenellales</taxon>
        <taxon>Christensenellaceae</taxon>
        <taxon>Christensenella</taxon>
    </lineage>
</organism>
<dbReference type="SUPFAM" id="SSF50129">
    <property type="entry name" value="GroES-like"/>
    <property type="match status" value="1"/>
</dbReference>
<dbReference type="GO" id="GO:0016491">
    <property type="term" value="F:oxidoreductase activity"/>
    <property type="evidence" value="ECO:0007669"/>
    <property type="project" value="UniProtKB-KW"/>
</dbReference>
<evidence type="ECO:0000313" key="4">
    <source>
        <dbReference type="Proteomes" id="UP000034076"/>
    </source>
</evidence>
<keyword evidence="4" id="KW-1185">Reference proteome</keyword>
<keyword evidence="1 3" id="KW-0560">Oxidoreductase</keyword>
<dbReference type="Gene3D" id="3.90.180.10">
    <property type="entry name" value="Medium-chain alcohol dehydrogenases, catalytic domain"/>
    <property type="match status" value="1"/>
</dbReference>
<proteinExistence type="predicted"/>
<gene>
    <name evidence="3" type="ORF">CHK_0180</name>
</gene>
<dbReference type="PROSITE" id="PS01162">
    <property type="entry name" value="QOR_ZETA_CRYSTAL"/>
    <property type="match status" value="1"/>
</dbReference>
<dbReference type="InterPro" id="IPR013154">
    <property type="entry name" value="ADH-like_N"/>
</dbReference>
<dbReference type="EC" id="1.1.1.-" evidence="3"/>
<sequence length="314" mass="34415">MMKAMRISEFNKNAKLQMGDVQIPEVRSLDVLAEIHAASVNPLDIKIRNGLRAGYPLPLTMGSDFAGIVVKTGDGETKFKTGDRVYGRPNQKRIGTFAEYIAADQNDIALIPENLSLEQAAAVPLVGLTSYQMLTEVLQIKPGQKLLIHAGSGGIGSFAIQLAKALGAFVATTTSTPNVEWVKALGADIVIDYRQQKFEEELRDYNAVFDTLGGQSLIDSFQVVQKGGKIGSLIGLSGDGAEQRLKELQSETGVSYQYYYMRPDGKQLSRITQYIEQGQIKPVIDRIFPFEEAQQAIEYSESGHAKGKIILKIK</sequence>
<dbReference type="Proteomes" id="UP000034076">
    <property type="component" value="Unassembled WGS sequence"/>
</dbReference>
<dbReference type="PANTHER" id="PTHR11695:SF294">
    <property type="entry name" value="RETICULON-4-INTERACTING PROTEIN 1, MITOCHONDRIAL"/>
    <property type="match status" value="1"/>
</dbReference>
<evidence type="ECO:0000259" key="2">
    <source>
        <dbReference type="SMART" id="SM00829"/>
    </source>
</evidence>
<dbReference type="CDD" id="cd05289">
    <property type="entry name" value="MDR_like_2"/>
    <property type="match status" value="1"/>
</dbReference>
<dbReference type="SUPFAM" id="SSF51735">
    <property type="entry name" value="NAD(P)-binding Rossmann-fold domains"/>
    <property type="match status" value="1"/>
</dbReference>